<dbReference type="EC" id="3.4.16.4" evidence="4"/>
<dbReference type="PRINTS" id="PR00725">
    <property type="entry name" value="DADACBPTASE1"/>
</dbReference>
<dbReference type="PANTHER" id="PTHR21581:SF6">
    <property type="entry name" value="TRAFFICKING PROTEIN PARTICLE COMPLEX SUBUNIT 12"/>
    <property type="match status" value="1"/>
</dbReference>
<comment type="similarity">
    <text evidence="3 15">Belongs to the peptidase S11 family.</text>
</comment>
<evidence type="ECO:0000256" key="6">
    <source>
        <dbReference type="ARBA" id="ARBA00022670"/>
    </source>
</evidence>
<sequence>MKFLPKRAGMLALMVAGLLVQPPGGGAVMAAGPSIAPAPPPEVAAIPVSMLVDLNSGQILTERRPDVPFLPASVTKVMTAYVAFEEIAAGRLHFDQRFPVPEDASKEWWAKGTSMYLTPQDRPTLAELLHGIMTNSANDACIVLARGAAGSVDNWTAKMNAAARRLGMSRSHYHTPNGWMDDGLTYVTARDLVRLSDAMTMNYPRFYRAFSGRKHYFWRDVAMRSHDPTVGVVPGADGIKTGYTREAGYNFLGSAERNGRRLVMVLAGTPTFRERDAAARALLEWGFSAWSARPLFDKGATIATARVQGGAAYAVPMVADRDVIATLPAGTSPQIGLTVRYKGPVKAPIAKGQRIGTLEIRVGNLPPGHVPLRAGRDVAVAGPVDRLRNGFMNLLQ</sequence>
<proteinExistence type="inferred from homology"/>
<dbReference type="Pfam" id="PF00768">
    <property type="entry name" value="Peptidase_S11"/>
    <property type="match status" value="1"/>
</dbReference>
<reference evidence="18" key="1">
    <citation type="journal article" date="2014" name="Int. J. Syst. Evol. Microbiol.">
        <title>Complete genome sequence of Corynebacterium casei LMG S-19264T (=DSM 44701T), isolated from a smear-ripened cheese.</title>
        <authorList>
            <consortium name="US DOE Joint Genome Institute (JGI-PGF)"/>
            <person name="Walter F."/>
            <person name="Albersmeier A."/>
            <person name="Kalinowski J."/>
            <person name="Ruckert C."/>
        </authorList>
    </citation>
    <scope>NUCLEOTIDE SEQUENCE</scope>
    <source>
        <strain evidence="18">KCTC 32255</strain>
    </source>
</reference>
<dbReference type="GO" id="GO:0009002">
    <property type="term" value="F:serine-type D-Ala-D-Ala carboxypeptidase activity"/>
    <property type="evidence" value="ECO:0007669"/>
    <property type="project" value="UniProtKB-EC"/>
</dbReference>
<dbReference type="AlphaFoldDB" id="A0A918PBM7"/>
<evidence type="ECO:0000256" key="12">
    <source>
        <dbReference type="ARBA" id="ARBA00034000"/>
    </source>
</evidence>
<dbReference type="InterPro" id="IPR001967">
    <property type="entry name" value="Peptidase_S11_N"/>
</dbReference>
<keyword evidence="5 18" id="KW-0121">Carboxypeptidase</keyword>
<feature type="active site" evidence="13">
    <location>
        <position position="136"/>
    </location>
</feature>
<dbReference type="RefSeq" id="WP_229813775.1">
    <property type="nucleotide sequence ID" value="NZ_BMZA01000002.1"/>
</dbReference>
<evidence type="ECO:0000256" key="9">
    <source>
        <dbReference type="ARBA" id="ARBA00022960"/>
    </source>
</evidence>
<evidence type="ECO:0000256" key="13">
    <source>
        <dbReference type="PIRSR" id="PIRSR618044-1"/>
    </source>
</evidence>
<evidence type="ECO:0000256" key="14">
    <source>
        <dbReference type="PIRSR" id="PIRSR618044-2"/>
    </source>
</evidence>
<dbReference type="GO" id="GO:0008360">
    <property type="term" value="P:regulation of cell shape"/>
    <property type="evidence" value="ECO:0007669"/>
    <property type="project" value="UniProtKB-KW"/>
</dbReference>
<evidence type="ECO:0000256" key="7">
    <source>
        <dbReference type="ARBA" id="ARBA00022729"/>
    </source>
</evidence>
<dbReference type="Proteomes" id="UP000648075">
    <property type="component" value="Unassembled WGS sequence"/>
</dbReference>
<comment type="function">
    <text evidence="1">Removes C-terminal D-alanyl residues from sugar-peptide cell wall precursors.</text>
</comment>
<evidence type="ECO:0000256" key="11">
    <source>
        <dbReference type="ARBA" id="ARBA00023316"/>
    </source>
</evidence>
<comment type="caution">
    <text evidence="18">The sequence shown here is derived from an EMBL/GenBank/DDBJ whole genome shotgun (WGS) entry which is preliminary data.</text>
</comment>
<evidence type="ECO:0000259" key="17">
    <source>
        <dbReference type="SMART" id="SM00936"/>
    </source>
</evidence>
<dbReference type="InterPro" id="IPR018044">
    <property type="entry name" value="Peptidase_S11"/>
</dbReference>
<dbReference type="SMART" id="SM00936">
    <property type="entry name" value="PBP5_C"/>
    <property type="match status" value="1"/>
</dbReference>
<evidence type="ECO:0000256" key="1">
    <source>
        <dbReference type="ARBA" id="ARBA00003217"/>
    </source>
</evidence>
<reference evidence="18" key="2">
    <citation type="submission" date="2020-09" db="EMBL/GenBank/DDBJ databases">
        <authorList>
            <person name="Sun Q."/>
            <person name="Kim S."/>
        </authorList>
    </citation>
    <scope>NUCLEOTIDE SEQUENCE</scope>
    <source>
        <strain evidence="18">KCTC 32255</strain>
    </source>
</reference>
<evidence type="ECO:0000256" key="2">
    <source>
        <dbReference type="ARBA" id="ARBA00004752"/>
    </source>
</evidence>
<organism evidence="18 19">
    <name type="scientific">Novosphingobium colocasiae</name>
    <dbReference type="NCBI Taxonomy" id="1256513"/>
    <lineage>
        <taxon>Bacteria</taxon>
        <taxon>Pseudomonadati</taxon>
        <taxon>Pseudomonadota</taxon>
        <taxon>Alphaproteobacteria</taxon>
        <taxon>Sphingomonadales</taxon>
        <taxon>Sphingomonadaceae</taxon>
        <taxon>Novosphingobium</taxon>
    </lineage>
</organism>
<keyword evidence="7 16" id="KW-0732">Signal</keyword>
<dbReference type="SUPFAM" id="SSF56601">
    <property type="entry name" value="beta-lactamase/transpeptidase-like"/>
    <property type="match status" value="1"/>
</dbReference>
<evidence type="ECO:0000256" key="15">
    <source>
        <dbReference type="RuleBase" id="RU004016"/>
    </source>
</evidence>
<feature type="active site" description="Proton acceptor" evidence="13">
    <location>
        <position position="76"/>
    </location>
</feature>
<feature type="active site" description="Acyl-ester intermediate" evidence="13">
    <location>
        <position position="73"/>
    </location>
</feature>
<evidence type="ECO:0000256" key="3">
    <source>
        <dbReference type="ARBA" id="ARBA00007164"/>
    </source>
</evidence>
<comment type="catalytic activity">
    <reaction evidence="12">
        <text>Preferential cleavage: (Ac)2-L-Lys-D-Ala-|-D-Ala. Also transpeptidation of peptidyl-alanyl moieties that are N-acyl substituents of D-alanine.</text>
        <dbReference type="EC" id="3.4.16.4"/>
    </reaction>
</comment>
<dbReference type="EMBL" id="BMZA01000002">
    <property type="protein sequence ID" value="GGY97080.1"/>
    <property type="molecule type" value="Genomic_DNA"/>
</dbReference>
<evidence type="ECO:0000256" key="16">
    <source>
        <dbReference type="SAM" id="SignalP"/>
    </source>
</evidence>
<keyword evidence="11" id="KW-0961">Cell wall biogenesis/degradation</keyword>
<evidence type="ECO:0000256" key="10">
    <source>
        <dbReference type="ARBA" id="ARBA00022984"/>
    </source>
</evidence>
<keyword evidence="10" id="KW-0573">Peptidoglycan synthesis</keyword>
<keyword evidence="8" id="KW-0378">Hydrolase</keyword>
<dbReference type="InterPro" id="IPR037167">
    <property type="entry name" value="Peptidase_S11_C_sf"/>
</dbReference>
<dbReference type="GO" id="GO:0006508">
    <property type="term" value="P:proteolysis"/>
    <property type="evidence" value="ECO:0007669"/>
    <property type="project" value="UniProtKB-KW"/>
</dbReference>
<keyword evidence="6" id="KW-0645">Protease</keyword>
<evidence type="ECO:0000313" key="19">
    <source>
        <dbReference type="Proteomes" id="UP000648075"/>
    </source>
</evidence>
<keyword evidence="9" id="KW-0133">Cell shape</keyword>
<dbReference type="Pfam" id="PF07943">
    <property type="entry name" value="PBP5_C"/>
    <property type="match status" value="1"/>
</dbReference>
<evidence type="ECO:0000256" key="8">
    <source>
        <dbReference type="ARBA" id="ARBA00022801"/>
    </source>
</evidence>
<protein>
    <recommendedName>
        <fullName evidence="4">serine-type D-Ala-D-Ala carboxypeptidase</fullName>
        <ecNumber evidence="4">3.4.16.4</ecNumber>
    </recommendedName>
</protein>
<dbReference type="InterPro" id="IPR015956">
    <property type="entry name" value="Peniciliin-bd_prot_C_sf"/>
</dbReference>
<evidence type="ECO:0000256" key="5">
    <source>
        <dbReference type="ARBA" id="ARBA00022645"/>
    </source>
</evidence>
<dbReference type="GO" id="GO:0009252">
    <property type="term" value="P:peptidoglycan biosynthetic process"/>
    <property type="evidence" value="ECO:0007669"/>
    <property type="project" value="UniProtKB-KW"/>
</dbReference>
<dbReference type="GO" id="GO:0071555">
    <property type="term" value="P:cell wall organization"/>
    <property type="evidence" value="ECO:0007669"/>
    <property type="project" value="UniProtKB-KW"/>
</dbReference>
<dbReference type="InterPro" id="IPR012338">
    <property type="entry name" value="Beta-lactam/transpept-like"/>
</dbReference>
<evidence type="ECO:0000313" key="18">
    <source>
        <dbReference type="EMBL" id="GGY97080.1"/>
    </source>
</evidence>
<keyword evidence="19" id="KW-1185">Reference proteome</keyword>
<dbReference type="Gene3D" id="2.60.410.10">
    <property type="entry name" value="D-Ala-D-Ala carboxypeptidase, C-terminal domain"/>
    <property type="match status" value="1"/>
</dbReference>
<evidence type="ECO:0000256" key="4">
    <source>
        <dbReference type="ARBA" id="ARBA00012448"/>
    </source>
</evidence>
<dbReference type="Gene3D" id="3.40.710.10">
    <property type="entry name" value="DD-peptidase/beta-lactamase superfamily"/>
    <property type="match status" value="1"/>
</dbReference>
<feature type="binding site" evidence="14">
    <location>
        <position position="240"/>
    </location>
    <ligand>
        <name>substrate</name>
    </ligand>
</feature>
<accession>A0A918PBM7</accession>
<feature type="chain" id="PRO_5037985223" description="serine-type D-Ala-D-Ala carboxypeptidase" evidence="16">
    <location>
        <begin position="27"/>
        <end position="396"/>
    </location>
</feature>
<feature type="signal peptide" evidence="16">
    <location>
        <begin position="1"/>
        <end position="26"/>
    </location>
</feature>
<dbReference type="SUPFAM" id="SSF69189">
    <property type="entry name" value="Penicillin-binding protein associated domain"/>
    <property type="match status" value="1"/>
</dbReference>
<comment type="pathway">
    <text evidence="2">Cell wall biogenesis; peptidoglycan biosynthesis.</text>
</comment>
<gene>
    <name evidence="18" type="ORF">GCM10011614_10100</name>
</gene>
<name>A0A918PBM7_9SPHN</name>
<dbReference type="PANTHER" id="PTHR21581">
    <property type="entry name" value="D-ALANYL-D-ALANINE CARBOXYPEPTIDASE"/>
    <property type="match status" value="1"/>
</dbReference>
<dbReference type="InterPro" id="IPR012907">
    <property type="entry name" value="Peptidase_S11_C"/>
</dbReference>
<feature type="domain" description="Peptidase S11 D-Ala-D-Ala carboxypeptidase A C-terminal" evidence="17">
    <location>
        <begin position="290"/>
        <end position="380"/>
    </location>
</feature>